<organism evidence="2 3">
    <name type="scientific">Favolaschia claudopus</name>
    <dbReference type="NCBI Taxonomy" id="2862362"/>
    <lineage>
        <taxon>Eukaryota</taxon>
        <taxon>Fungi</taxon>
        <taxon>Dikarya</taxon>
        <taxon>Basidiomycota</taxon>
        <taxon>Agaricomycotina</taxon>
        <taxon>Agaricomycetes</taxon>
        <taxon>Agaricomycetidae</taxon>
        <taxon>Agaricales</taxon>
        <taxon>Marasmiineae</taxon>
        <taxon>Mycenaceae</taxon>
        <taxon>Favolaschia</taxon>
    </lineage>
</organism>
<protein>
    <submittedName>
        <fullName evidence="2">Uncharacterized protein</fullName>
    </submittedName>
</protein>
<dbReference type="EMBL" id="JAWWNJ010000042">
    <property type="protein sequence ID" value="KAK7020031.1"/>
    <property type="molecule type" value="Genomic_DNA"/>
</dbReference>
<accession>A0AAW0B2P0</accession>
<sequence length="117" mass="12626">MSKQPLTEPPTLELQGKRTCAREGMVGEKLRKKNLSCAAPPKHLRSNSIDGSASNSISMSDTSPAPLRFTFKGSPFRLRGLLRIHYVSISGVPPIPLQAMLASLPEPHQTVPSIVAP</sequence>
<gene>
    <name evidence="2" type="ORF">R3P38DRAFT_3198588</name>
</gene>
<feature type="compositionally biased region" description="Polar residues" evidence="1">
    <location>
        <begin position="46"/>
        <end position="63"/>
    </location>
</feature>
<reference evidence="2 3" key="1">
    <citation type="journal article" date="2024" name="J Genomics">
        <title>Draft genome sequencing and assembly of Favolaschia claudopus CIRM-BRFM 2984 isolated from oak limbs.</title>
        <authorList>
            <person name="Navarro D."/>
            <person name="Drula E."/>
            <person name="Chaduli D."/>
            <person name="Cazenave R."/>
            <person name="Ahrendt S."/>
            <person name="Wang J."/>
            <person name="Lipzen A."/>
            <person name="Daum C."/>
            <person name="Barry K."/>
            <person name="Grigoriev I.V."/>
            <person name="Favel A."/>
            <person name="Rosso M.N."/>
            <person name="Martin F."/>
        </authorList>
    </citation>
    <scope>NUCLEOTIDE SEQUENCE [LARGE SCALE GENOMIC DNA]</scope>
    <source>
        <strain evidence="2 3">CIRM-BRFM 2984</strain>
    </source>
</reference>
<feature type="region of interest" description="Disordered" evidence="1">
    <location>
        <begin position="1"/>
        <end position="64"/>
    </location>
</feature>
<keyword evidence="3" id="KW-1185">Reference proteome</keyword>
<evidence type="ECO:0000256" key="1">
    <source>
        <dbReference type="SAM" id="MobiDB-lite"/>
    </source>
</evidence>
<proteinExistence type="predicted"/>
<name>A0AAW0B2P0_9AGAR</name>
<evidence type="ECO:0000313" key="3">
    <source>
        <dbReference type="Proteomes" id="UP001362999"/>
    </source>
</evidence>
<comment type="caution">
    <text evidence="2">The sequence shown here is derived from an EMBL/GenBank/DDBJ whole genome shotgun (WGS) entry which is preliminary data.</text>
</comment>
<dbReference type="Proteomes" id="UP001362999">
    <property type="component" value="Unassembled WGS sequence"/>
</dbReference>
<dbReference type="AlphaFoldDB" id="A0AAW0B2P0"/>
<evidence type="ECO:0000313" key="2">
    <source>
        <dbReference type="EMBL" id="KAK7020031.1"/>
    </source>
</evidence>